<gene>
    <name evidence="2" type="ORF">Esi_0149_0054</name>
    <name evidence="3" type="ORF">Esi_0800_0004</name>
</gene>
<sequence>MASPPGAAAGGWHTRMSDQPFKCSEPRCKLGWEYLEYREDKEKALRAVGRRFGDHAPYIPLGHPPDRARRHKGNYGWTLRKMLWALEEFYVIGTFVPIAPEIAVAGRRETEYPEPLYVAASSQGV</sequence>
<evidence type="ECO:0000256" key="1">
    <source>
        <dbReference type="SAM" id="MobiDB-lite"/>
    </source>
</evidence>
<dbReference type="AlphaFoldDB" id="D7FKV9"/>
<reference evidence="2 4" key="1">
    <citation type="journal article" date="2010" name="Nature">
        <title>The Ectocarpus genome and the independent evolution of multicellularity in brown algae.</title>
        <authorList>
            <person name="Cock J.M."/>
            <person name="Sterck L."/>
            <person name="Rouze P."/>
            <person name="Scornet D."/>
            <person name="Allen A.E."/>
            <person name="Amoutzias G."/>
            <person name="Anthouard V."/>
            <person name="Artiguenave F."/>
            <person name="Aury J.M."/>
            <person name="Badger J.H."/>
            <person name="Beszteri B."/>
            <person name="Billiau K."/>
            <person name="Bonnet E."/>
            <person name="Bothwell J.H."/>
            <person name="Bowler C."/>
            <person name="Boyen C."/>
            <person name="Brownlee C."/>
            <person name="Carrano C.J."/>
            <person name="Charrier B."/>
            <person name="Cho G.Y."/>
            <person name="Coelho S.M."/>
            <person name="Collen J."/>
            <person name="Corre E."/>
            <person name="Da Silva C."/>
            <person name="Delage L."/>
            <person name="Delaroque N."/>
            <person name="Dittami S.M."/>
            <person name="Doulbeau S."/>
            <person name="Elias M."/>
            <person name="Farnham G."/>
            <person name="Gachon C.M."/>
            <person name="Gschloessl B."/>
            <person name="Heesch S."/>
            <person name="Jabbari K."/>
            <person name="Jubin C."/>
            <person name="Kawai H."/>
            <person name="Kimura K."/>
            <person name="Kloareg B."/>
            <person name="Kupper F.C."/>
            <person name="Lang D."/>
            <person name="Le Bail A."/>
            <person name="Leblanc C."/>
            <person name="Lerouge P."/>
            <person name="Lohr M."/>
            <person name="Lopez P.J."/>
            <person name="Martens C."/>
            <person name="Maumus F."/>
            <person name="Michel G."/>
            <person name="Miranda-Saavedra D."/>
            <person name="Morales J."/>
            <person name="Moreau H."/>
            <person name="Motomura T."/>
            <person name="Nagasato C."/>
            <person name="Napoli C.A."/>
            <person name="Nelson D.R."/>
            <person name="Nyvall-Collen P."/>
            <person name="Peters A.F."/>
            <person name="Pommier C."/>
            <person name="Potin P."/>
            <person name="Poulain J."/>
            <person name="Quesneville H."/>
            <person name="Read B."/>
            <person name="Rensing S.A."/>
            <person name="Ritter A."/>
            <person name="Rousvoal S."/>
            <person name="Samanta M."/>
            <person name="Samson G."/>
            <person name="Schroeder D.C."/>
            <person name="Segurens B."/>
            <person name="Strittmatter M."/>
            <person name="Tonon T."/>
            <person name="Tregear J.W."/>
            <person name="Valentin K."/>
            <person name="von Dassow P."/>
            <person name="Yamagishi T."/>
            <person name="Van de Peer Y."/>
            <person name="Wincker P."/>
        </authorList>
    </citation>
    <scope>NUCLEOTIDE SEQUENCE [LARGE SCALE GENOMIC DNA]</scope>
    <source>
        <strain evidence="2">Ec 32</strain>
        <strain evidence="4">Ec32 / CCAP1310/4</strain>
    </source>
</reference>
<feature type="region of interest" description="Disordered" evidence="1">
    <location>
        <begin position="1"/>
        <end position="22"/>
    </location>
</feature>
<dbReference type="InParanoid" id="D7FKV9"/>
<protein>
    <submittedName>
        <fullName evidence="2">Uncharacterized protein</fullName>
    </submittedName>
</protein>
<keyword evidence="4" id="KW-1185">Reference proteome</keyword>
<organism evidence="2 4">
    <name type="scientific">Ectocarpus siliculosus</name>
    <name type="common">Brown alga</name>
    <name type="synonym">Conferva siliculosa</name>
    <dbReference type="NCBI Taxonomy" id="2880"/>
    <lineage>
        <taxon>Eukaryota</taxon>
        <taxon>Sar</taxon>
        <taxon>Stramenopiles</taxon>
        <taxon>Ochrophyta</taxon>
        <taxon>PX clade</taxon>
        <taxon>Phaeophyceae</taxon>
        <taxon>Ectocarpales</taxon>
        <taxon>Ectocarpaceae</taxon>
        <taxon>Ectocarpus</taxon>
    </lineage>
</organism>
<proteinExistence type="predicted"/>
<accession>D7FKV9</accession>
<dbReference type="EMBL" id="FN648060">
    <property type="protein sequence ID" value="CBJ29504.1"/>
    <property type="molecule type" value="Genomic_DNA"/>
</dbReference>
<evidence type="ECO:0000313" key="3">
    <source>
        <dbReference type="EMBL" id="CBJ33983.1"/>
    </source>
</evidence>
<evidence type="ECO:0000313" key="4">
    <source>
        <dbReference type="Proteomes" id="UP000002630"/>
    </source>
</evidence>
<evidence type="ECO:0000313" key="2">
    <source>
        <dbReference type="EMBL" id="CBJ29504.1"/>
    </source>
</evidence>
<dbReference type="Proteomes" id="UP000002630">
    <property type="component" value="Linkage Group LG12"/>
</dbReference>
<name>D7FKV9_ECTSI</name>
<dbReference type="EMBL" id="FN649037">
    <property type="protein sequence ID" value="CBJ33983.1"/>
    <property type="molecule type" value="Genomic_DNA"/>
</dbReference>